<organism evidence="2 3">
    <name type="scientific">Candidatus Roizmanbacteria bacterium CG10_big_fil_rev_8_21_14_0_10_45_7</name>
    <dbReference type="NCBI Taxonomy" id="1974854"/>
    <lineage>
        <taxon>Bacteria</taxon>
        <taxon>Candidatus Roizmaniibacteriota</taxon>
    </lineage>
</organism>
<dbReference type="PANTHER" id="PTHR36851:SF1">
    <property type="entry name" value="GLYCO_TRANS_2-LIKE DOMAIN-CONTAINING PROTEIN"/>
    <property type="match status" value="1"/>
</dbReference>
<dbReference type="Proteomes" id="UP000231569">
    <property type="component" value="Unassembled WGS sequence"/>
</dbReference>
<proteinExistence type="predicted"/>
<dbReference type="PANTHER" id="PTHR36851">
    <property type="entry name" value="UNNAMED PRODUCT"/>
    <property type="match status" value="1"/>
</dbReference>
<sequence>SLFDRQYLAYLTHAYHTDPSRIYHFYWSPLLLYSNYWNLNFFIRIQTTISSILRLGFLSEEQNLIQISTYSMSLWLLEEVGFWDADIIPEDWHIFLQAFVKFGTVVKTKPIYLITAGDGIIGDGMLDILKNRYDQEKRWAWGVTDIPFAMSEFAKTSHISWWDKIFRILSLVETHILWPSSFFILTIGALIPTLVNPYFKTTTLGFLLPRVAGGILTLTTSFVIVIAYLDYQARRHFLKKREHKRVAQLMMQWILFPVLSPIISAVLSSIPALESHTRMLLNKPIHYKVTKKT</sequence>
<gene>
    <name evidence="2" type="ORF">COU89_02045</name>
</gene>
<comment type="caution">
    <text evidence="2">The sequence shown here is derived from an EMBL/GenBank/DDBJ whole genome shotgun (WGS) entry which is preliminary data.</text>
</comment>
<feature type="transmembrane region" description="Helical" evidence="1">
    <location>
        <begin position="176"/>
        <end position="195"/>
    </location>
</feature>
<keyword evidence="1" id="KW-0472">Membrane</keyword>
<keyword evidence="1" id="KW-0812">Transmembrane</keyword>
<dbReference type="EMBL" id="PFEE01000045">
    <property type="protein sequence ID" value="PJE63679.1"/>
    <property type="molecule type" value="Genomic_DNA"/>
</dbReference>
<feature type="transmembrane region" description="Helical" evidence="1">
    <location>
        <begin position="250"/>
        <end position="273"/>
    </location>
</feature>
<dbReference type="AlphaFoldDB" id="A0A2M8KUU1"/>
<protein>
    <submittedName>
        <fullName evidence="2">Uncharacterized protein</fullName>
    </submittedName>
</protein>
<evidence type="ECO:0000313" key="2">
    <source>
        <dbReference type="EMBL" id="PJE63679.1"/>
    </source>
</evidence>
<reference evidence="3" key="1">
    <citation type="submission" date="2017-09" db="EMBL/GenBank/DDBJ databases">
        <title>Depth-based differentiation of microbial function through sediment-hosted aquifers and enrichment of novel symbionts in the deep terrestrial subsurface.</title>
        <authorList>
            <person name="Probst A.J."/>
            <person name="Ladd B."/>
            <person name="Jarett J.K."/>
            <person name="Geller-Mcgrath D.E."/>
            <person name="Sieber C.M.K."/>
            <person name="Emerson J.B."/>
            <person name="Anantharaman K."/>
            <person name="Thomas B.C."/>
            <person name="Malmstrom R."/>
            <person name="Stieglmeier M."/>
            <person name="Klingl A."/>
            <person name="Woyke T."/>
            <person name="Ryan C.M."/>
            <person name="Banfield J.F."/>
        </authorList>
    </citation>
    <scope>NUCLEOTIDE SEQUENCE [LARGE SCALE GENOMIC DNA]</scope>
</reference>
<evidence type="ECO:0000256" key="1">
    <source>
        <dbReference type="SAM" id="Phobius"/>
    </source>
</evidence>
<feature type="non-terminal residue" evidence="2">
    <location>
        <position position="1"/>
    </location>
</feature>
<accession>A0A2M8KUU1</accession>
<evidence type="ECO:0000313" key="3">
    <source>
        <dbReference type="Proteomes" id="UP000231569"/>
    </source>
</evidence>
<feature type="transmembrane region" description="Helical" evidence="1">
    <location>
        <begin position="207"/>
        <end position="229"/>
    </location>
</feature>
<keyword evidence="1" id="KW-1133">Transmembrane helix</keyword>
<name>A0A2M8KUU1_9BACT</name>